<protein>
    <submittedName>
        <fullName evidence="1">Uncharacterized protein</fullName>
    </submittedName>
</protein>
<evidence type="ECO:0000313" key="2">
    <source>
        <dbReference type="Proteomes" id="UP000015105"/>
    </source>
</evidence>
<dbReference type="Gramene" id="AET7Gv20243600.1">
    <property type="protein sequence ID" value="AET7Gv20243600.1"/>
    <property type="gene ID" value="AET7Gv20243600"/>
</dbReference>
<dbReference type="Proteomes" id="UP000015105">
    <property type="component" value="Chromosome 7D"/>
</dbReference>
<keyword evidence="2" id="KW-1185">Reference proteome</keyword>
<dbReference type="PANTHER" id="PTHR35470">
    <property type="entry name" value="CADMIUM TOLERANT 3"/>
    <property type="match status" value="1"/>
</dbReference>
<reference evidence="1" key="3">
    <citation type="journal article" date="2017" name="Nature">
        <title>Genome sequence of the progenitor of the wheat D genome Aegilops tauschii.</title>
        <authorList>
            <person name="Luo M.C."/>
            <person name="Gu Y.Q."/>
            <person name="Puiu D."/>
            <person name="Wang H."/>
            <person name="Twardziok S.O."/>
            <person name="Deal K.R."/>
            <person name="Huo N."/>
            <person name="Zhu T."/>
            <person name="Wang L."/>
            <person name="Wang Y."/>
            <person name="McGuire P.E."/>
            <person name="Liu S."/>
            <person name="Long H."/>
            <person name="Ramasamy R.K."/>
            <person name="Rodriguez J.C."/>
            <person name="Van S.L."/>
            <person name="Yuan L."/>
            <person name="Wang Z."/>
            <person name="Xia Z."/>
            <person name="Xiao L."/>
            <person name="Anderson O.D."/>
            <person name="Ouyang S."/>
            <person name="Liang Y."/>
            <person name="Zimin A.V."/>
            <person name="Pertea G."/>
            <person name="Qi P."/>
            <person name="Bennetzen J.L."/>
            <person name="Dai X."/>
            <person name="Dawson M.W."/>
            <person name="Muller H.G."/>
            <person name="Kugler K."/>
            <person name="Rivarola-Duarte L."/>
            <person name="Spannagl M."/>
            <person name="Mayer K.F.X."/>
            <person name="Lu F.H."/>
            <person name="Bevan M.W."/>
            <person name="Leroy P."/>
            <person name="Li P."/>
            <person name="You F.M."/>
            <person name="Sun Q."/>
            <person name="Liu Z."/>
            <person name="Lyons E."/>
            <person name="Wicker T."/>
            <person name="Salzberg S.L."/>
            <person name="Devos K.M."/>
            <person name="Dvorak J."/>
        </authorList>
    </citation>
    <scope>NUCLEOTIDE SEQUENCE [LARGE SCALE GENOMIC DNA]</scope>
    <source>
        <strain evidence="1">cv. AL8/78</strain>
    </source>
</reference>
<proteinExistence type="predicted"/>
<sequence>MYNNPPPPEGMSYYEHAQKRHQEKGCLYAW</sequence>
<reference evidence="2" key="2">
    <citation type="journal article" date="2017" name="Nat. Plants">
        <title>The Aegilops tauschii genome reveals multiple impacts of transposons.</title>
        <authorList>
            <person name="Zhao G."/>
            <person name="Zou C."/>
            <person name="Li K."/>
            <person name="Wang K."/>
            <person name="Li T."/>
            <person name="Gao L."/>
            <person name="Zhang X."/>
            <person name="Wang H."/>
            <person name="Yang Z."/>
            <person name="Liu X."/>
            <person name="Jiang W."/>
            <person name="Mao L."/>
            <person name="Kong X."/>
            <person name="Jiao Y."/>
            <person name="Jia J."/>
        </authorList>
    </citation>
    <scope>NUCLEOTIDE SEQUENCE [LARGE SCALE GENOMIC DNA]</scope>
    <source>
        <strain evidence="2">cv. AL8/78</strain>
    </source>
</reference>
<organism evidence="1 2">
    <name type="scientific">Aegilops tauschii subsp. strangulata</name>
    <name type="common">Goatgrass</name>
    <dbReference type="NCBI Taxonomy" id="200361"/>
    <lineage>
        <taxon>Eukaryota</taxon>
        <taxon>Viridiplantae</taxon>
        <taxon>Streptophyta</taxon>
        <taxon>Embryophyta</taxon>
        <taxon>Tracheophyta</taxon>
        <taxon>Spermatophyta</taxon>
        <taxon>Magnoliopsida</taxon>
        <taxon>Liliopsida</taxon>
        <taxon>Poales</taxon>
        <taxon>Poaceae</taxon>
        <taxon>BOP clade</taxon>
        <taxon>Pooideae</taxon>
        <taxon>Triticodae</taxon>
        <taxon>Triticeae</taxon>
        <taxon>Triticinae</taxon>
        <taxon>Aegilops</taxon>
    </lineage>
</organism>
<dbReference type="AlphaFoldDB" id="A0A453QMQ4"/>
<reference evidence="1" key="4">
    <citation type="submission" date="2019-03" db="UniProtKB">
        <authorList>
            <consortium name="EnsemblPlants"/>
        </authorList>
    </citation>
    <scope>IDENTIFICATION</scope>
</reference>
<reference evidence="1" key="5">
    <citation type="journal article" date="2021" name="G3 (Bethesda)">
        <title>Aegilops tauschii genome assembly Aet v5.0 features greater sequence contiguity and improved annotation.</title>
        <authorList>
            <person name="Wang L."/>
            <person name="Zhu T."/>
            <person name="Rodriguez J.C."/>
            <person name="Deal K.R."/>
            <person name="Dubcovsky J."/>
            <person name="McGuire P.E."/>
            <person name="Lux T."/>
            <person name="Spannagl M."/>
            <person name="Mayer K.F.X."/>
            <person name="Baldrich P."/>
            <person name="Meyers B.C."/>
            <person name="Huo N."/>
            <person name="Gu Y.Q."/>
            <person name="Zhou H."/>
            <person name="Devos K.M."/>
            <person name="Bennetzen J.L."/>
            <person name="Unver T."/>
            <person name="Budak H."/>
            <person name="Gulick P.J."/>
            <person name="Galiba G."/>
            <person name="Kalapos B."/>
            <person name="Nelson D.R."/>
            <person name="Li P."/>
            <person name="You F.M."/>
            <person name="Luo M.C."/>
            <person name="Dvorak J."/>
        </authorList>
    </citation>
    <scope>NUCLEOTIDE SEQUENCE [LARGE SCALE GENOMIC DNA]</scope>
    <source>
        <strain evidence="1">cv. AL8/78</strain>
    </source>
</reference>
<accession>A0A453QMQ4</accession>
<dbReference type="EnsemblPlants" id="AET7Gv20243600.1">
    <property type="protein sequence ID" value="AET7Gv20243600.1"/>
    <property type="gene ID" value="AET7Gv20243600"/>
</dbReference>
<reference evidence="2" key="1">
    <citation type="journal article" date="2014" name="Science">
        <title>Ancient hybridizations among the ancestral genomes of bread wheat.</title>
        <authorList>
            <consortium name="International Wheat Genome Sequencing Consortium,"/>
            <person name="Marcussen T."/>
            <person name="Sandve S.R."/>
            <person name="Heier L."/>
            <person name="Spannagl M."/>
            <person name="Pfeifer M."/>
            <person name="Jakobsen K.S."/>
            <person name="Wulff B.B."/>
            <person name="Steuernagel B."/>
            <person name="Mayer K.F."/>
            <person name="Olsen O.A."/>
        </authorList>
    </citation>
    <scope>NUCLEOTIDE SEQUENCE [LARGE SCALE GENOMIC DNA]</scope>
    <source>
        <strain evidence="2">cv. AL8/78</strain>
    </source>
</reference>
<name>A0A453QMQ4_AEGTS</name>
<dbReference type="PANTHER" id="PTHR35470:SF4">
    <property type="entry name" value="CYSTEINE-RICH TRANSMEMBRANE CYSTM DOMAIN-CONTAINING PROTEIN"/>
    <property type="match status" value="1"/>
</dbReference>
<evidence type="ECO:0000313" key="1">
    <source>
        <dbReference type="EnsemblPlants" id="AET7Gv20243600.1"/>
    </source>
</evidence>
<dbReference type="InterPro" id="IPR051671">
    <property type="entry name" value="CYSTM1_HM_Tolerance"/>
</dbReference>